<dbReference type="CDD" id="cd06824">
    <property type="entry name" value="PLPDE_III_Yggs_like"/>
    <property type="match status" value="1"/>
</dbReference>
<keyword evidence="7" id="KW-1185">Reference proteome</keyword>
<dbReference type="STRING" id="1033802.SSPSH_000168"/>
<keyword evidence="1 2" id="KW-0663">Pyridoxal phosphate</keyword>
<dbReference type="PIRSF" id="PIRSF004848">
    <property type="entry name" value="YBL036c_PLPDEIII"/>
    <property type="match status" value="1"/>
</dbReference>
<protein>
    <recommendedName>
        <fullName evidence="2">Pyridoxal phosphate homeostasis protein</fullName>
        <shortName evidence="2">PLP homeostasis protein</shortName>
    </recommendedName>
</protein>
<comment type="similarity">
    <text evidence="2 4">Belongs to the pyridoxal phosphate-binding protein YggS/PROSC family.</text>
</comment>
<dbReference type="AlphaFoldDB" id="U2EAZ9"/>
<evidence type="ECO:0000313" key="6">
    <source>
        <dbReference type="EMBL" id="ERJ20826.1"/>
    </source>
</evidence>
<reference evidence="6 7" key="1">
    <citation type="journal article" date="2011" name="J. Bacteriol.">
        <title>Genome sequence of Salinisphaera shabanensis, a gammaproteobacterium from the harsh, variable environment of the brine-seawater interface of the Shaban Deep in the Red Sea.</title>
        <authorList>
            <person name="Antunes A."/>
            <person name="Alam I."/>
            <person name="Bajic V.B."/>
            <person name="Stingl U."/>
        </authorList>
    </citation>
    <scope>NUCLEOTIDE SEQUENCE [LARGE SCALE GENOMIC DNA]</scope>
    <source>
        <strain evidence="6 7">E1L3A</strain>
    </source>
</reference>
<dbReference type="InterPro" id="IPR001608">
    <property type="entry name" value="Ala_racemase_N"/>
</dbReference>
<dbReference type="InterPro" id="IPR029066">
    <property type="entry name" value="PLP-binding_barrel"/>
</dbReference>
<dbReference type="eggNOG" id="COG0325">
    <property type="taxonomic scope" value="Bacteria"/>
</dbReference>
<evidence type="ECO:0000313" key="7">
    <source>
        <dbReference type="Proteomes" id="UP000006242"/>
    </source>
</evidence>
<accession>U2EAZ9</accession>
<evidence type="ECO:0000259" key="5">
    <source>
        <dbReference type="Pfam" id="PF01168"/>
    </source>
</evidence>
<dbReference type="PANTHER" id="PTHR10146">
    <property type="entry name" value="PROLINE SYNTHETASE CO-TRANSCRIBED BACTERIAL HOMOLOG PROTEIN"/>
    <property type="match status" value="1"/>
</dbReference>
<dbReference type="FunFam" id="3.20.20.10:FF:000018">
    <property type="entry name" value="Pyridoxal phosphate homeostasis protein"/>
    <property type="match status" value="1"/>
</dbReference>
<evidence type="ECO:0000256" key="4">
    <source>
        <dbReference type="RuleBase" id="RU004514"/>
    </source>
</evidence>
<reference evidence="6 7" key="2">
    <citation type="journal article" date="2013" name="PLoS ONE">
        <title>INDIGO - INtegrated Data Warehouse of MIcrobial GenOmes with Examples from the Red Sea Extremophiles.</title>
        <authorList>
            <person name="Alam I."/>
            <person name="Antunes A."/>
            <person name="Kamau A.A."/>
            <person name="Ba Alawi W."/>
            <person name="Kalkatawi M."/>
            <person name="Stingl U."/>
            <person name="Bajic V.B."/>
        </authorList>
    </citation>
    <scope>NUCLEOTIDE SEQUENCE [LARGE SCALE GENOMIC DNA]</scope>
    <source>
        <strain evidence="6 7">E1L3A</strain>
    </source>
</reference>
<dbReference type="PANTHER" id="PTHR10146:SF14">
    <property type="entry name" value="PYRIDOXAL PHOSPHATE HOMEOSTASIS PROTEIN"/>
    <property type="match status" value="1"/>
</dbReference>
<dbReference type="Proteomes" id="UP000006242">
    <property type="component" value="Unassembled WGS sequence"/>
</dbReference>
<sequence>MPNDTTPSIADALDKVRNRIALAAHAANRDPADITLVAVSKTKPVALVRDALDHGQRDFGENYLQDALAKIDALTEREPLWHFIGDIQSNKTRDIASNFSWAHAIDRFKIARRLSDQRPEGYAPLNLCIQVNIDGEASKSGIAPSDVAELADQIVELEHVKLRGLMTIPAPSTDEASQRKPFAALRELMQRLNDRGHDLDTLSMGMSADLEAAIAEGATHVRVGTDIFGARDA</sequence>
<comment type="caution">
    <text evidence="6">The sequence shown here is derived from an EMBL/GenBank/DDBJ whole genome shotgun (WGS) entry which is preliminary data.</text>
</comment>
<organism evidence="6 7">
    <name type="scientific">Salinisphaera shabanensis E1L3A</name>
    <dbReference type="NCBI Taxonomy" id="1033802"/>
    <lineage>
        <taxon>Bacteria</taxon>
        <taxon>Pseudomonadati</taxon>
        <taxon>Pseudomonadota</taxon>
        <taxon>Gammaproteobacteria</taxon>
        <taxon>Salinisphaerales</taxon>
        <taxon>Salinisphaeraceae</taxon>
        <taxon>Salinisphaera</taxon>
    </lineage>
</organism>
<proteinExistence type="inferred from homology"/>
<comment type="cofactor">
    <cofactor evidence="3">
        <name>pyridoxal 5'-phosphate</name>
        <dbReference type="ChEBI" id="CHEBI:597326"/>
    </cofactor>
</comment>
<name>U2EAZ9_9GAMM</name>
<comment type="function">
    <text evidence="2">Pyridoxal 5'-phosphate (PLP)-binding protein, which is involved in PLP homeostasis.</text>
</comment>
<dbReference type="OrthoDB" id="9804072at2"/>
<evidence type="ECO:0000256" key="2">
    <source>
        <dbReference type="HAMAP-Rule" id="MF_02087"/>
    </source>
</evidence>
<gene>
    <name evidence="6" type="ORF">SSPSH_000168</name>
</gene>
<feature type="domain" description="Alanine racemase N-terminal" evidence="5">
    <location>
        <begin position="13"/>
        <end position="231"/>
    </location>
</feature>
<dbReference type="HAMAP" id="MF_02087">
    <property type="entry name" value="PLP_homeostasis"/>
    <property type="match status" value="1"/>
</dbReference>
<dbReference type="InterPro" id="IPR011078">
    <property type="entry name" value="PyrdxlP_homeostasis"/>
</dbReference>
<dbReference type="Gene3D" id="3.20.20.10">
    <property type="entry name" value="Alanine racemase"/>
    <property type="match status" value="1"/>
</dbReference>
<dbReference type="Pfam" id="PF01168">
    <property type="entry name" value="Ala_racemase_N"/>
    <property type="match status" value="1"/>
</dbReference>
<dbReference type="EMBL" id="AFNV02000001">
    <property type="protein sequence ID" value="ERJ20826.1"/>
    <property type="molecule type" value="Genomic_DNA"/>
</dbReference>
<feature type="modified residue" description="N6-(pyridoxal phosphate)lysine" evidence="2 3">
    <location>
        <position position="41"/>
    </location>
</feature>
<evidence type="ECO:0000256" key="1">
    <source>
        <dbReference type="ARBA" id="ARBA00022898"/>
    </source>
</evidence>
<dbReference type="SUPFAM" id="SSF51419">
    <property type="entry name" value="PLP-binding barrel"/>
    <property type="match status" value="1"/>
</dbReference>
<dbReference type="GO" id="GO:0030170">
    <property type="term" value="F:pyridoxal phosphate binding"/>
    <property type="evidence" value="ECO:0007669"/>
    <property type="project" value="UniProtKB-UniRule"/>
</dbReference>
<evidence type="ECO:0000256" key="3">
    <source>
        <dbReference type="PIRSR" id="PIRSR004848-1"/>
    </source>
</evidence>
<dbReference type="NCBIfam" id="TIGR00044">
    <property type="entry name" value="YggS family pyridoxal phosphate-dependent enzyme"/>
    <property type="match status" value="1"/>
</dbReference>
<dbReference type="PROSITE" id="PS01211">
    <property type="entry name" value="UPF0001"/>
    <property type="match status" value="1"/>
</dbReference>
<dbReference type="RefSeq" id="WP_006913257.1">
    <property type="nucleotide sequence ID" value="NZ_AFNV02000001.1"/>
</dbReference>